<evidence type="ECO:0000313" key="1">
    <source>
        <dbReference type="EMBL" id="JAE09171.1"/>
    </source>
</evidence>
<accession>A0A0A9FGE5</accession>
<name>A0A0A9FGE5_ARUDO</name>
<dbReference type="EMBL" id="GBRH01188725">
    <property type="protein sequence ID" value="JAE09171.1"/>
    <property type="molecule type" value="Transcribed_RNA"/>
</dbReference>
<reference evidence="1" key="1">
    <citation type="submission" date="2014-09" db="EMBL/GenBank/DDBJ databases">
        <authorList>
            <person name="Magalhaes I.L.F."/>
            <person name="Oliveira U."/>
            <person name="Santos F.R."/>
            <person name="Vidigal T.H.D.A."/>
            <person name="Brescovit A.D."/>
            <person name="Santos A.J."/>
        </authorList>
    </citation>
    <scope>NUCLEOTIDE SEQUENCE</scope>
    <source>
        <tissue evidence="1">Shoot tissue taken approximately 20 cm above the soil surface</tissue>
    </source>
</reference>
<proteinExistence type="predicted"/>
<dbReference type="AlphaFoldDB" id="A0A0A9FGE5"/>
<reference evidence="1" key="2">
    <citation type="journal article" date="2015" name="Data Brief">
        <title>Shoot transcriptome of the giant reed, Arundo donax.</title>
        <authorList>
            <person name="Barrero R.A."/>
            <person name="Guerrero F.D."/>
            <person name="Moolhuijzen P."/>
            <person name="Goolsby J.A."/>
            <person name="Tidwell J."/>
            <person name="Bellgard S.E."/>
            <person name="Bellgard M.I."/>
        </authorList>
    </citation>
    <scope>NUCLEOTIDE SEQUENCE</scope>
    <source>
        <tissue evidence="1">Shoot tissue taken approximately 20 cm above the soil surface</tissue>
    </source>
</reference>
<organism evidence="1">
    <name type="scientific">Arundo donax</name>
    <name type="common">Giant reed</name>
    <name type="synonym">Donax arundinaceus</name>
    <dbReference type="NCBI Taxonomy" id="35708"/>
    <lineage>
        <taxon>Eukaryota</taxon>
        <taxon>Viridiplantae</taxon>
        <taxon>Streptophyta</taxon>
        <taxon>Embryophyta</taxon>
        <taxon>Tracheophyta</taxon>
        <taxon>Spermatophyta</taxon>
        <taxon>Magnoliopsida</taxon>
        <taxon>Liliopsida</taxon>
        <taxon>Poales</taxon>
        <taxon>Poaceae</taxon>
        <taxon>PACMAD clade</taxon>
        <taxon>Arundinoideae</taxon>
        <taxon>Arundineae</taxon>
        <taxon>Arundo</taxon>
    </lineage>
</organism>
<protein>
    <submittedName>
        <fullName evidence="1">Uncharacterized protein</fullName>
    </submittedName>
</protein>
<sequence>MHTQMYWKICSHAGSAFCYVGWRLLWSTVSKLCEQRAAMRHPGLCPAALLC</sequence>